<dbReference type="InterPro" id="IPR039062">
    <property type="entry name" value="SPAT1"/>
</dbReference>
<sequence length="270" mass="29435">MESNRSRPPSSQLVDVHVWLLPQPLWKEETNTALAQDTSRAVSVGFVRTLPDWPLLSVRRQVERDLDRDVPQQFLFLKGMGPHLVHVNVKQEQHVKVKSIFYSLVPDESPPRSGRHLHPPRLCPAVTEPPALSPVGQPPDGAVGRVDAPEPGAGQPRRRQRRWRRRSRRPEQSYASSSSSPPNAAIANNAAAAAASDPEVGAPGAVPPPGGCPRGRRDGRRERGRRKSGRRAAGGRRRLGRRQGSHDAGNERDAGLGDRRPGVVGVVAVG</sequence>
<dbReference type="RefSeq" id="XP_032811561.1">
    <property type="nucleotide sequence ID" value="XM_032955670.1"/>
</dbReference>
<dbReference type="PANTHER" id="PTHR14421">
    <property type="entry name" value="SPERMATOGENESIS-ASSOCIATED PROTEIN 1"/>
    <property type="match status" value="1"/>
</dbReference>
<feature type="compositionally biased region" description="Basic residues" evidence="1">
    <location>
        <begin position="156"/>
        <end position="168"/>
    </location>
</feature>
<feature type="compositionally biased region" description="Basic and acidic residues" evidence="1">
    <location>
        <begin position="244"/>
        <end position="261"/>
    </location>
</feature>
<accession>A0AAJ7T775</accession>
<dbReference type="KEGG" id="pmrn:116943046"/>
<evidence type="ECO:0000313" key="2">
    <source>
        <dbReference type="Proteomes" id="UP001318040"/>
    </source>
</evidence>
<evidence type="ECO:0000256" key="1">
    <source>
        <dbReference type="SAM" id="MobiDB-lite"/>
    </source>
</evidence>
<feature type="compositionally biased region" description="Basic residues" evidence="1">
    <location>
        <begin position="222"/>
        <end position="243"/>
    </location>
</feature>
<dbReference type="Proteomes" id="UP001318040">
    <property type="component" value="Chromosome 1"/>
</dbReference>
<gene>
    <name evidence="3" type="primary">SPATA1</name>
</gene>
<dbReference type="CTD" id="100505741"/>
<protein>
    <submittedName>
        <fullName evidence="3">Spermatogenesis-associated protein 1</fullName>
    </submittedName>
</protein>
<evidence type="ECO:0000313" key="3">
    <source>
        <dbReference type="RefSeq" id="XP_032811561.1"/>
    </source>
</evidence>
<keyword evidence="2" id="KW-1185">Reference proteome</keyword>
<feature type="compositionally biased region" description="Low complexity" evidence="1">
    <location>
        <begin position="175"/>
        <end position="204"/>
    </location>
</feature>
<name>A0AAJ7T775_PETMA</name>
<feature type="region of interest" description="Disordered" evidence="1">
    <location>
        <begin position="108"/>
        <end position="270"/>
    </location>
</feature>
<organism evidence="2 3">
    <name type="scientific">Petromyzon marinus</name>
    <name type="common">Sea lamprey</name>
    <dbReference type="NCBI Taxonomy" id="7757"/>
    <lineage>
        <taxon>Eukaryota</taxon>
        <taxon>Metazoa</taxon>
        <taxon>Chordata</taxon>
        <taxon>Craniata</taxon>
        <taxon>Vertebrata</taxon>
        <taxon>Cyclostomata</taxon>
        <taxon>Hyperoartia</taxon>
        <taxon>Petromyzontiformes</taxon>
        <taxon>Petromyzontidae</taxon>
        <taxon>Petromyzon</taxon>
    </lineage>
</organism>
<dbReference type="AlphaFoldDB" id="A0AAJ7T775"/>
<dbReference type="PANTHER" id="PTHR14421:SF3">
    <property type="entry name" value="SPERMATOGENESIS-ASSOCIATED PROTEIN 1"/>
    <property type="match status" value="1"/>
</dbReference>
<proteinExistence type="predicted"/>
<reference evidence="3" key="1">
    <citation type="submission" date="2025-08" db="UniProtKB">
        <authorList>
            <consortium name="RefSeq"/>
        </authorList>
    </citation>
    <scope>IDENTIFICATION</scope>
    <source>
        <tissue evidence="3">Sperm</tissue>
    </source>
</reference>